<dbReference type="Proteomes" id="UP000634136">
    <property type="component" value="Unassembled WGS sequence"/>
</dbReference>
<dbReference type="CDD" id="cd00170">
    <property type="entry name" value="SEC14"/>
    <property type="match status" value="1"/>
</dbReference>
<dbReference type="PROSITE" id="PS50191">
    <property type="entry name" value="CRAL_TRIO"/>
    <property type="match status" value="1"/>
</dbReference>
<dbReference type="Pfam" id="PF03765">
    <property type="entry name" value="CRAL_TRIO_N"/>
    <property type="match status" value="1"/>
</dbReference>
<feature type="transmembrane region" description="Helical" evidence="1">
    <location>
        <begin position="202"/>
        <end position="221"/>
    </location>
</feature>
<dbReference type="InterPro" id="IPR036273">
    <property type="entry name" value="CRAL/TRIO_N_dom_sf"/>
</dbReference>
<dbReference type="SMART" id="SM00516">
    <property type="entry name" value="SEC14"/>
    <property type="match status" value="1"/>
</dbReference>
<dbReference type="AlphaFoldDB" id="A0A834TSF2"/>
<feature type="transmembrane region" description="Helical" evidence="1">
    <location>
        <begin position="350"/>
        <end position="367"/>
    </location>
</feature>
<dbReference type="Pfam" id="PF00650">
    <property type="entry name" value="CRAL_TRIO"/>
    <property type="match status" value="1"/>
</dbReference>
<dbReference type="InterPro" id="IPR036865">
    <property type="entry name" value="CRAL-TRIO_dom_sf"/>
</dbReference>
<proteinExistence type="predicted"/>
<accession>A0A834TSF2</accession>
<evidence type="ECO:0000313" key="3">
    <source>
        <dbReference type="EMBL" id="KAF7827595.1"/>
    </source>
</evidence>
<dbReference type="EMBL" id="JAAIUW010000006">
    <property type="protein sequence ID" value="KAF7827595.1"/>
    <property type="molecule type" value="Genomic_DNA"/>
</dbReference>
<keyword evidence="1" id="KW-0472">Membrane</keyword>
<keyword evidence="4" id="KW-1185">Reference proteome</keyword>
<dbReference type="Gene3D" id="3.40.525.10">
    <property type="entry name" value="CRAL-TRIO lipid binding domain"/>
    <property type="match status" value="1"/>
</dbReference>
<gene>
    <name evidence="3" type="ORF">G2W53_018759</name>
</gene>
<evidence type="ECO:0000256" key="1">
    <source>
        <dbReference type="SAM" id="Phobius"/>
    </source>
</evidence>
<reference evidence="3" key="1">
    <citation type="submission" date="2020-09" db="EMBL/GenBank/DDBJ databases">
        <title>Genome-Enabled Discovery of Anthraquinone Biosynthesis in Senna tora.</title>
        <authorList>
            <person name="Kang S.-H."/>
            <person name="Pandey R.P."/>
            <person name="Lee C.-M."/>
            <person name="Sim J.-S."/>
            <person name="Jeong J.-T."/>
            <person name="Choi B.-S."/>
            <person name="Jung M."/>
            <person name="Ginzburg D."/>
            <person name="Zhao K."/>
            <person name="Won S.Y."/>
            <person name="Oh T.-J."/>
            <person name="Yu Y."/>
            <person name="Kim N.-H."/>
            <person name="Lee O.R."/>
            <person name="Lee T.-H."/>
            <person name="Bashyal P."/>
            <person name="Kim T.-S."/>
            <person name="Lee W.-H."/>
            <person name="Kawkins C."/>
            <person name="Kim C.-K."/>
            <person name="Kim J.S."/>
            <person name="Ahn B.O."/>
            <person name="Rhee S.Y."/>
            <person name="Sohng J.K."/>
        </authorList>
    </citation>
    <scope>NUCLEOTIDE SEQUENCE</scope>
    <source>
        <tissue evidence="3">Leaf</tissue>
    </source>
</reference>
<dbReference type="InterPro" id="IPR001251">
    <property type="entry name" value="CRAL-TRIO_dom"/>
</dbReference>
<protein>
    <submittedName>
        <fullName evidence="3">CRAL-TRIO domain-containing protein</fullName>
    </submittedName>
</protein>
<dbReference type="InterPro" id="IPR011074">
    <property type="entry name" value="CRAL/TRIO_N_dom"/>
</dbReference>
<organism evidence="3 4">
    <name type="scientific">Senna tora</name>
    <dbReference type="NCBI Taxonomy" id="362788"/>
    <lineage>
        <taxon>Eukaryota</taxon>
        <taxon>Viridiplantae</taxon>
        <taxon>Streptophyta</taxon>
        <taxon>Embryophyta</taxon>
        <taxon>Tracheophyta</taxon>
        <taxon>Spermatophyta</taxon>
        <taxon>Magnoliopsida</taxon>
        <taxon>eudicotyledons</taxon>
        <taxon>Gunneridae</taxon>
        <taxon>Pentapetalae</taxon>
        <taxon>rosids</taxon>
        <taxon>fabids</taxon>
        <taxon>Fabales</taxon>
        <taxon>Fabaceae</taxon>
        <taxon>Caesalpinioideae</taxon>
        <taxon>Cassia clade</taxon>
        <taxon>Senna</taxon>
    </lineage>
</organism>
<dbReference type="SUPFAM" id="SSF52087">
    <property type="entry name" value="CRAL/TRIO domain"/>
    <property type="match status" value="2"/>
</dbReference>
<keyword evidence="1" id="KW-1133">Transmembrane helix</keyword>
<dbReference type="PANTHER" id="PTHR46277">
    <property type="entry name" value="OS03G0850700 PROTEIN"/>
    <property type="match status" value="1"/>
</dbReference>
<evidence type="ECO:0000259" key="2">
    <source>
        <dbReference type="PROSITE" id="PS50191"/>
    </source>
</evidence>
<name>A0A834TSF2_9FABA</name>
<dbReference type="SUPFAM" id="SSF46938">
    <property type="entry name" value="CRAL/TRIO N-terminal domain"/>
    <property type="match status" value="1"/>
</dbReference>
<feature type="domain" description="CRAL-TRIO" evidence="2">
    <location>
        <begin position="67"/>
        <end position="278"/>
    </location>
</feature>
<comment type="caution">
    <text evidence="3">The sequence shown here is derived from an EMBL/GenBank/DDBJ whole genome shotgun (WGS) entry which is preliminary data.</text>
</comment>
<dbReference type="PANTHER" id="PTHR46277:SF7">
    <property type="entry name" value="CRAL-TRIO DOMAIN-CONTAINING PROTEIN"/>
    <property type="match status" value="1"/>
</dbReference>
<dbReference type="OrthoDB" id="1434354at2759"/>
<sequence>MGEAQALTKMRESLQKKLGSSSEMYSDATLTRFLIARSMNAEKAAKMLVEWRKWRASMVPNGGLVSECEIAEELEARKLFLQGLSQDKYPVLIVQASKHFPSKDHIQFKKYVVYLLDKTIASAIKGREIGNEKLIGILDLQHISYRNIDVRGFITGFQFLQAYYPERLAKLYVINMPQFFVSVWKLICRFLEKATLEKKLQVLFLVLGLLHSVALAVLLSGKWTVLRQVMGSKSCIKALLEHISESCPTGESLAVESLTTTATFFLPALFSLSSLNHSGIALSSSIDPEHAIFTSLCASSVTTMWKALFTEGRGRRLWSLLPASRDLSVSAHDRVLVHYSHQISLPTHPIALWIFPLFIVLFLLWCFDAPVYETHLLLGFQGCLHSYAPGKIVIIGNNEDERKQFVKDIGEEVLPQEYGGQAQLVALQDVALTITPFEENATTN</sequence>
<keyword evidence="1" id="KW-0812">Transmembrane</keyword>
<dbReference type="SMART" id="SM01100">
    <property type="entry name" value="CRAL_TRIO_N"/>
    <property type="match status" value="1"/>
</dbReference>
<evidence type="ECO:0000313" key="4">
    <source>
        <dbReference type="Proteomes" id="UP000634136"/>
    </source>
</evidence>